<dbReference type="AlphaFoldDB" id="X1I0Z5"/>
<comment type="caution">
    <text evidence="2">The sequence shown here is derived from an EMBL/GenBank/DDBJ whole genome shotgun (WGS) entry which is preliminary data.</text>
</comment>
<accession>X1I0Z5</accession>
<feature type="compositionally biased region" description="Polar residues" evidence="1">
    <location>
        <begin position="35"/>
        <end position="49"/>
    </location>
</feature>
<sequence length="97" mass="10439">GRTARKGYGVEINARWVQFLESRRDREAREGAAAPSQQDTQAPPSQQDTQAPPSQQGAQAPPPQQGAQAPPPQQGAQAPPPGDSWPGDEDEDPFRDQ</sequence>
<feature type="non-terminal residue" evidence="2">
    <location>
        <position position="1"/>
    </location>
</feature>
<protein>
    <submittedName>
        <fullName evidence="2">Uncharacterized protein</fullName>
    </submittedName>
</protein>
<dbReference type="EMBL" id="BARU01034339">
    <property type="protein sequence ID" value="GAH62955.1"/>
    <property type="molecule type" value="Genomic_DNA"/>
</dbReference>
<feature type="compositionally biased region" description="Low complexity" evidence="1">
    <location>
        <begin position="50"/>
        <end position="59"/>
    </location>
</feature>
<reference evidence="2" key="1">
    <citation type="journal article" date="2014" name="Front. Microbiol.">
        <title>High frequency of phylogenetically diverse reductive dehalogenase-homologous genes in deep subseafloor sedimentary metagenomes.</title>
        <authorList>
            <person name="Kawai M."/>
            <person name="Futagami T."/>
            <person name="Toyoda A."/>
            <person name="Takaki Y."/>
            <person name="Nishi S."/>
            <person name="Hori S."/>
            <person name="Arai W."/>
            <person name="Tsubouchi T."/>
            <person name="Morono Y."/>
            <person name="Uchiyama I."/>
            <person name="Ito T."/>
            <person name="Fujiyama A."/>
            <person name="Inagaki F."/>
            <person name="Takami H."/>
        </authorList>
    </citation>
    <scope>NUCLEOTIDE SEQUENCE</scope>
    <source>
        <strain evidence="2">Expedition CK06-06</strain>
    </source>
</reference>
<feature type="compositionally biased region" description="Pro residues" evidence="1">
    <location>
        <begin position="60"/>
        <end position="83"/>
    </location>
</feature>
<feature type="region of interest" description="Disordered" evidence="1">
    <location>
        <begin position="23"/>
        <end position="97"/>
    </location>
</feature>
<evidence type="ECO:0000313" key="2">
    <source>
        <dbReference type="EMBL" id="GAH62955.1"/>
    </source>
</evidence>
<feature type="compositionally biased region" description="Acidic residues" evidence="1">
    <location>
        <begin position="86"/>
        <end position="97"/>
    </location>
</feature>
<dbReference type="SUPFAM" id="SSF50249">
    <property type="entry name" value="Nucleic acid-binding proteins"/>
    <property type="match status" value="1"/>
</dbReference>
<gene>
    <name evidence="2" type="ORF">S03H2_53914</name>
</gene>
<organism evidence="2">
    <name type="scientific">marine sediment metagenome</name>
    <dbReference type="NCBI Taxonomy" id="412755"/>
    <lineage>
        <taxon>unclassified sequences</taxon>
        <taxon>metagenomes</taxon>
        <taxon>ecological metagenomes</taxon>
    </lineage>
</organism>
<name>X1I0Z5_9ZZZZ</name>
<evidence type="ECO:0000256" key="1">
    <source>
        <dbReference type="SAM" id="MobiDB-lite"/>
    </source>
</evidence>
<dbReference type="InterPro" id="IPR012340">
    <property type="entry name" value="NA-bd_OB-fold"/>
</dbReference>
<proteinExistence type="predicted"/>